<keyword evidence="9" id="KW-0732">Signal</keyword>
<dbReference type="OrthoDB" id="5837276at2759"/>
<reference evidence="10 11" key="1">
    <citation type="journal article" date="2017" name="Curr. Biol.">
        <title>Genome architecture and evolution of a unichromosomal asexual nematode.</title>
        <authorList>
            <person name="Fradin H."/>
            <person name="Zegar C."/>
            <person name="Gutwein M."/>
            <person name="Lucas J."/>
            <person name="Kovtun M."/>
            <person name="Corcoran D."/>
            <person name="Baugh L.R."/>
            <person name="Kiontke K."/>
            <person name="Gunsalus K."/>
            <person name="Fitch D.H."/>
            <person name="Piano F."/>
        </authorList>
    </citation>
    <scope>NUCLEOTIDE SEQUENCE [LARGE SCALE GENOMIC DNA]</scope>
    <source>
        <strain evidence="10">PF1309</strain>
    </source>
</reference>
<feature type="compositionally biased region" description="Low complexity" evidence="7">
    <location>
        <begin position="353"/>
        <end position="364"/>
    </location>
</feature>
<organism evidence="10 11">
    <name type="scientific">Diploscapter pachys</name>
    <dbReference type="NCBI Taxonomy" id="2018661"/>
    <lineage>
        <taxon>Eukaryota</taxon>
        <taxon>Metazoa</taxon>
        <taxon>Ecdysozoa</taxon>
        <taxon>Nematoda</taxon>
        <taxon>Chromadorea</taxon>
        <taxon>Rhabditida</taxon>
        <taxon>Rhabditina</taxon>
        <taxon>Rhabditomorpha</taxon>
        <taxon>Rhabditoidea</taxon>
        <taxon>Rhabditidae</taxon>
        <taxon>Diploscapter</taxon>
    </lineage>
</organism>
<feature type="compositionally biased region" description="Polar residues" evidence="7">
    <location>
        <begin position="324"/>
        <end position="333"/>
    </location>
</feature>
<dbReference type="Proteomes" id="UP000218231">
    <property type="component" value="Unassembled WGS sequence"/>
</dbReference>
<proteinExistence type="inferred from homology"/>
<feature type="transmembrane region" description="Helical" evidence="8">
    <location>
        <begin position="253"/>
        <end position="272"/>
    </location>
</feature>
<keyword evidence="6 8" id="KW-0472">Membrane</keyword>
<dbReference type="PANTHER" id="PTHR34093:SF1">
    <property type="entry name" value="CHLORIDE CHANNEL CLIC-LIKE PROTEIN 1"/>
    <property type="match status" value="1"/>
</dbReference>
<evidence type="ECO:0000256" key="2">
    <source>
        <dbReference type="ARBA" id="ARBA00005944"/>
    </source>
</evidence>
<evidence type="ECO:0000256" key="1">
    <source>
        <dbReference type="ARBA" id="ARBA00004141"/>
    </source>
</evidence>
<evidence type="ECO:0000256" key="4">
    <source>
        <dbReference type="ARBA" id="ARBA00022692"/>
    </source>
</evidence>
<dbReference type="GO" id="GO:0005783">
    <property type="term" value="C:endoplasmic reticulum"/>
    <property type="evidence" value="ECO:0007669"/>
    <property type="project" value="TreeGrafter"/>
</dbReference>
<dbReference type="EMBL" id="LIAE01010628">
    <property type="protein sequence ID" value="PAV57724.1"/>
    <property type="molecule type" value="Genomic_DNA"/>
</dbReference>
<sequence>MVIWWIPLIFTGLTAAYREEEIFDPNDPTKGYSRANGLQQCELQEHILHDPTLRHIVRQMLLRLYIDLPNPDGVTRIAKVRLSKQNLEDLHNYLENTPIAEELQGRERVQWALENMLELDEDTRESVLEEFFRIWAPYLMLANVIVLPIAIFIVLRTEELARRIAQSAELQDANACEPPNLLLSVLETIGRRTVYIHKKTRCEQFIESQTIPAFFVVSPIDALTDVLANTIFGFIANTAQHFNKFFRNFYHDLPIFVQAIMSIFLFLLIGRIRTPLFSYEPILFTAIGDMWDGALRMIGHRHEAIEDNRQNAQQPVLQNRALPPSNSDTSIIASRSSRHERRSSSSPGRCVGNSTNPTQNPNSSRFANVTPRQRRMRMDKLALEGGDVDGGSRSRSSSRSRLVRDSPDNFD</sequence>
<comment type="similarity">
    <text evidence="2">Belongs to the chloride channel MCLC family.</text>
</comment>
<comment type="caution">
    <text evidence="10">The sequence shown here is derived from an EMBL/GenBank/DDBJ whole genome shotgun (WGS) entry which is preliminary data.</text>
</comment>
<feature type="compositionally biased region" description="Low complexity" evidence="7">
    <location>
        <begin position="391"/>
        <end position="400"/>
    </location>
</feature>
<evidence type="ECO:0000256" key="3">
    <source>
        <dbReference type="ARBA" id="ARBA00015571"/>
    </source>
</evidence>
<dbReference type="GO" id="GO:0016020">
    <property type="term" value="C:membrane"/>
    <property type="evidence" value="ECO:0007669"/>
    <property type="project" value="UniProtKB-SubCell"/>
</dbReference>
<evidence type="ECO:0000313" key="11">
    <source>
        <dbReference type="Proteomes" id="UP000218231"/>
    </source>
</evidence>
<dbReference type="PANTHER" id="PTHR34093">
    <property type="entry name" value="CHLORIDE CHANNEL CLIC-LIKE PROTEIN 1"/>
    <property type="match status" value="1"/>
</dbReference>
<protein>
    <recommendedName>
        <fullName evidence="3">Chloride channel CLIC-like protein 1</fullName>
    </recommendedName>
</protein>
<name>A0A2A2J7Y2_9BILA</name>
<feature type="transmembrane region" description="Helical" evidence="8">
    <location>
        <begin position="134"/>
        <end position="155"/>
    </location>
</feature>
<dbReference type="GO" id="GO:0005254">
    <property type="term" value="F:chloride channel activity"/>
    <property type="evidence" value="ECO:0007669"/>
    <property type="project" value="TreeGrafter"/>
</dbReference>
<feature type="compositionally biased region" description="Basic and acidic residues" evidence="7">
    <location>
        <begin position="402"/>
        <end position="411"/>
    </location>
</feature>
<feature type="region of interest" description="Disordered" evidence="7">
    <location>
        <begin position="316"/>
        <end position="411"/>
    </location>
</feature>
<dbReference type="STRING" id="2018661.A0A2A2J7Y2"/>
<gene>
    <name evidence="10" type="ORF">WR25_15845</name>
</gene>
<comment type="subcellular location">
    <subcellularLocation>
        <location evidence="1">Membrane</location>
        <topology evidence="1">Multi-pass membrane protein</topology>
    </subcellularLocation>
</comment>
<evidence type="ECO:0000313" key="10">
    <source>
        <dbReference type="EMBL" id="PAV57724.1"/>
    </source>
</evidence>
<keyword evidence="5 8" id="KW-1133">Transmembrane helix</keyword>
<evidence type="ECO:0000256" key="8">
    <source>
        <dbReference type="SAM" id="Phobius"/>
    </source>
</evidence>
<keyword evidence="4 8" id="KW-0812">Transmembrane</keyword>
<keyword evidence="11" id="KW-1185">Reference proteome</keyword>
<evidence type="ECO:0000256" key="7">
    <source>
        <dbReference type="SAM" id="MobiDB-lite"/>
    </source>
</evidence>
<evidence type="ECO:0000256" key="5">
    <source>
        <dbReference type="ARBA" id="ARBA00022989"/>
    </source>
</evidence>
<feature type="signal peptide" evidence="9">
    <location>
        <begin position="1"/>
        <end position="16"/>
    </location>
</feature>
<dbReference type="InterPro" id="IPR009231">
    <property type="entry name" value="Chloride_chnl_CLIC-like"/>
</dbReference>
<accession>A0A2A2J7Y2</accession>
<feature type="chain" id="PRO_5012381057" description="Chloride channel CLIC-like protein 1" evidence="9">
    <location>
        <begin position="17"/>
        <end position="411"/>
    </location>
</feature>
<dbReference type="AlphaFoldDB" id="A0A2A2J7Y2"/>
<evidence type="ECO:0000256" key="9">
    <source>
        <dbReference type="SAM" id="SignalP"/>
    </source>
</evidence>
<evidence type="ECO:0000256" key="6">
    <source>
        <dbReference type="ARBA" id="ARBA00023136"/>
    </source>
</evidence>